<keyword evidence="2" id="KW-1185">Reference proteome</keyword>
<dbReference type="OrthoDB" id="2374553at2"/>
<proteinExistence type="predicted"/>
<dbReference type="EMBL" id="FRAF01000004">
    <property type="protein sequence ID" value="SHJ84734.1"/>
    <property type="molecule type" value="Genomic_DNA"/>
</dbReference>
<protein>
    <submittedName>
        <fullName evidence="1">Uncharacterized protein YpmB</fullName>
    </submittedName>
</protein>
<dbReference type="AlphaFoldDB" id="A0A1M6MMT5"/>
<organism evidence="1 2">
    <name type="scientific">Alicyclobacillus tolerans</name>
    <dbReference type="NCBI Taxonomy" id="90970"/>
    <lineage>
        <taxon>Bacteria</taxon>
        <taxon>Bacillati</taxon>
        <taxon>Bacillota</taxon>
        <taxon>Bacilli</taxon>
        <taxon>Bacillales</taxon>
        <taxon>Alicyclobacillaceae</taxon>
        <taxon>Alicyclobacillus</taxon>
    </lineage>
</organism>
<gene>
    <name evidence="1" type="ORF">SAMN05443507_104116</name>
</gene>
<dbReference type="Proteomes" id="UP000184016">
    <property type="component" value="Unassembled WGS sequence"/>
</dbReference>
<dbReference type="RefSeq" id="WP_072873190.1">
    <property type="nucleotide sequence ID" value="NZ_FRAF01000004.1"/>
</dbReference>
<name>A0A1M6MMT5_9BACL</name>
<dbReference type="STRING" id="1830138.SAMN05443507_104116"/>
<reference evidence="2" key="1">
    <citation type="submission" date="2016-11" db="EMBL/GenBank/DDBJ databases">
        <authorList>
            <person name="Varghese N."/>
            <person name="Submissions S."/>
        </authorList>
    </citation>
    <scope>NUCLEOTIDE SEQUENCE [LARGE SCALE GENOMIC DNA]</scope>
    <source>
        <strain evidence="2">USBA-503</strain>
    </source>
</reference>
<sequence>MKRKVFFISLSVFFLLLLLAAALTTYFEQTLQSHWSEETQAAEYVLNHSPIEKIETSTMFTASGLENVFTGKDIFGQSWIVFYFPDQQKLHAVLAKNIINTTQIETICRKFSLQPSQLSLGWLNQEHAANMNTNPGPVWEVYGKKQGENTYYYFNAANGDLICQYVLQHHTL</sequence>
<accession>A0A1M6MMT5</accession>
<evidence type="ECO:0000313" key="2">
    <source>
        <dbReference type="Proteomes" id="UP000184016"/>
    </source>
</evidence>
<evidence type="ECO:0000313" key="1">
    <source>
        <dbReference type="EMBL" id="SHJ84734.1"/>
    </source>
</evidence>